<dbReference type="STRING" id="419481.SAMN05216233_111157"/>
<evidence type="ECO:0000313" key="6">
    <source>
        <dbReference type="Proteomes" id="UP000198870"/>
    </source>
</evidence>
<dbReference type="InterPro" id="IPR036388">
    <property type="entry name" value="WH-like_DNA-bd_sf"/>
</dbReference>
<dbReference type="EMBL" id="FMUX01000011">
    <property type="protein sequence ID" value="SCY55395.1"/>
    <property type="molecule type" value="Genomic_DNA"/>
</dbReference>
<dbReference type="PRINTS" id="PR00035">
    <property type="entry name" value="HTHGNTR"/>
</dbReference>
<dbReference type="PROSITE" id="PS50949">
    <property type="entry name" value="HTH_GNTR"/>
    <property type="match status" value="1"/>
</dbReference>
<gene>
    <name evidence="5" type="ORF">SAMN05216233_111157</name>
</gene>
<dbReference type="Gene3D" id="1.20.120.530">
    <property type="entry name" value="GntR ligand-binding domain-like"/>
    <property type="match status" value="1"/>
</dbReference>
<dbReference type="CDD" id="cd07377">
    <property type="entry name" value="WHTH_GntR"/>
    <property type="match status" value="1"/>
</dbReference>
<dbReference type="GO" id="GO:0003700">
    <property type="term" value="F:DNA-binding transcription factor activity"/>
    <property type="evidence" value="ECO:0007669"/>
    <property type="project" value="InterPro"/>
</dbReference>
<keyword evidence="2" id="KW-0238">DNA-binding</keyword>
<name>A0A1G5GUV8_9BACT</name>
<dbReference type="Pfam" id="PF07729">
    <property type="entry name" value="FCD"/>
    <property type="match status" value="1"/>
</dbReference>
<reference evidence="5 6" key="1">
    <citation type="submission" date="2016-10" db="EMBL/GenBank/DDBJ databases">
        <authorList>
            <person name="de Groot N.N."/>
        </authorList>
    </citation>
    <scope>NUCLEOTIDE SEQUENCE [LARGE SCALE GENOMIC DNA]</scope>
    <source>
        <strain evidence="5 6">AA1</strain>
    </source>
</reference>
<protein>
    <submittedName>
        <fullName evidence="5">Transcriptional regulator, GntR family</fullName>
    </submittedName>
</protein>
<organism evidence="5 6">
    <name type="scientific">Desulfoluna spongiiphila</name>
    <dbReference type="NCBI Taxonomy" id="419481"/>
    <lineage>
        <taxon>Bacteria</taxon>
        <taxon>Pseudomonadati</taxon>
        <taxon>Thermodesulfobacteriota</taxon>
        <taxon>Desulfobacteria</taxon>
        <taxon>Desulfobacterales</taxon>
        <taxon>Desulfolunaceae</taxon>
        <taxon>Desulfoluna</taxon>
    </lineage>
</organism>
<keyword evidence="1" id="KW-0805">Transcription regulation</keyword>
<dbReference type="PANTHER" id="PTHR43537:SF5">
    <property type="entry name" value="UXU OPERON TRANSCRIPTIONAL REGULATOR"/>
    <property type="match status" value="1"/>
</dbReference>
<evidence type="ECO:0000256" key="3">
    <source>
        <dbReference type="ARBA" id="ARBA00023163"/>
    </source>
</evidence>
<dbReference type="AlphaFoldDB" id="A0A1G5GUV8"/>
<keyword evidence="6" id="KW-1185">Reference proteome</keyword>
<proteinExistence type="predicted"/>
<dbReference type="InterPro" id="IPR011711">
    <property type="entry name" value="GntR_C"/>
</dbReference>
<dbReference type="InterPro" id="IPR000524">
    <property type="entry name" value="Tscrpt_reg_HTH_GntR"/>
</dbReference>
<keyword evidence="3" id="KW-0804">Transcription</keyword>
<dbReference type="PANTHER" id="PTHR43537">
    <property type="entry name" value="TRANSCRIPTIONAL REGULATOR, GNTR FAMILY"/>
    <property type="match status" value="1"/>
</dbReference>
<dbReference type="Gene3D" id="1.10.10.10">
    <property type="entry name" value="Winged helix-like DNA-binding domain superfamily/Winged helix DNA-binding domain"/>
    <property type="match status" value="1"/>
</dbReference>
<dbReference type="SMART" id="SM00345">
    <property type="entry name" value="HTH_GNTR"/>
    <property type="match status" value="1"/>
</dbReference>
<accession>A0A1G5GUV8</accession>
<dbReference type="Pfam" id="PF00392">
    <property type="entry name" value="GntR"/>
    <property type="match status" value="1"/>
</dbReference>
<evidence type="ECO:0000313" key="5">
    <source>
        <dbReference type="EMBL" id="SCY55395.1"/>
    </source>
</evidence>
<dbReference type="SUPFAM" id="SSF46785">
    <property type="entry name" value="Winged helix' DNA-binding domain"/>
    <property type="match status" value="1"/>
</dbReference>
<dbReference type="InterPro" id="IPR036390">
    <property type="entry name" value="WH_DNA-bd_sf"/>
</dbReference>
<dbReference type="InterPro" id="IPR008920">
    <property type="entry name" value="TF_FadR/GntR_C"/>
</dbReference>
<evidence type="ECO:0000256" key="1">
    <source>
        <dbReference type="ARBA" id="ARBA00023015"/>
    </source>
</evidence>
<evidence type="ECO:0000256" key="2">
    <source>
        <dbReference type="ARBA" id="ARBA00023125"/>
    </source>
</evidence>
<sequence>MNSHLAPIKPKRVADQVFEQIRDLIFRGDLKPGDKIMPERELMKEMGVSRNSVREALNKLVAMGLVDQRQGQGTFVRGLGSVQDNPIMDLMASHNATITDLLEVRMGLECNGAALAAEKATLDDIRIMEKSIATMEEAIGEGRVGTHEDAHFHMAIAHATRNPLQVHMMKYFHDFIFYGINESLKRFFDMPARTEEILTQHRRILETIAQRDSGNAYAAMAEHILYIKNFFENTREGNMPAMK</sequence>
<dbReference type="OrthoDB" id="5343675at2"/>
<feature type="domain" description="HTH gntR-type" evidence="4">
    <location>
        <begin position="11"/>
        <end position="79"/>
    </location>
</feature>
<dbReference type="SMART" id="SM00895">
    <property type="entry name" value="FCD"/>
    <property type="match status" value="1"/>
</dbReference>
<dbReference type="SUPFAM" id="SSF48008">
    <property type="entry name" value="GntR ligand-binding domain-like"/>
    <property type="match status" value="1"/>
</dbReference>
<evidence type="ECO:0000259" key="4">
    <source>
        <dbReference type="PROSITE" id="PS50949"/>
    </source>
</evidence>
<dbReference type="Proteomes" id="UP000198870">
    <property type="component" value="Unassembled WGS sequence"/>
</dbReference>
<dbReference type="RefSeq" id="WP_092211758.1">
    <property type="nucleotide sequence ID" value="NZ_FMUX01000011.1"/>
</dbReference>
<dbReference type="GO" id="GO:0003677">
    <property type="term" value="F:DNA binding"/>
    <property type="evidence" value="ECO:0007669"/>
    <property type="project" value="UniProtKB-KW"/>
</dbReference>